<reference evidence="15" key="1">
    <citation type="submission" date="2016-10" db="EMBL/GenBank/DDBJ databases">
        <authorList>
            <person name="de Groot N.N."/>
        </authorList>
    </citation>
    <scope>NUCLEOTIDE SEQUENCE</scope>
</reference>
<evidence type="ECO:0000256" key="12">
    <source>
        <dbReference type="ARBA" id="ARBA00023152"/>
    </source>
</evidence>
<dbReference type="AlphaFoldDB" id="A0A1W1EDG9"/>
<organism evidence="15">
    <name type="scientific">hydrothermal vent metagenome</name>
    <dbReference type="NCBI Taxonomy" id="652676"/>
    <lineage>
        <taxon>unclassified sequences</taxon>
        <taxon>metagenomes</taxon>
        <taxon>ecological metagenomes</taxon>
    </lineage>
</organism>
<evidence type="ECO:0000256" key="3">
    <source>
        <dbReference type="ARBA" id="ARBA00004679"/>
    </source>
</evidence>
<dbReference type="GO" id="GO:0048029">
    <property type="term" value="F:monosaccharide binding"/>
    <property type="evidence" value="ECO:0007669"/>
    <property type="project" value="TreeGrafter"/>
</dbReference>
<evidence type="ECO:0000256" key="1">
    <source>
        <dbReference type="ARBA" id="ARBA00001946"/>
    </source>
</evidence>
<evidence type="ECO:0000256" key="6">
    <source>
        <dbReference type="ARBA" id="ARBA00022679"/>
    </source>
</evidence>
<evidence type="ECO:0000256" key="4">
    <source>
        <dbReference type="ARBA" id="ARBA00012055"/>
    </source>
</evidence>
<evidence type="ECO:0000256" key="2">
    <source>
        <dbReference type="ARBA" id="ARBA00004496"/>
    </source>
</evidence>
<dbReference type="GO" id="GO:0070095">
    <property type="term" value="F:fructose-6-phosphate binding"/>
    <property type="evidence" value="ECO:0007669"/>
    <property type="project" value="TreeGrafter"/>
</dbReference>
<keyword evidence="10" id="KW-0067">ATP-binding</keyword>
<dbReference type="InterPro" id="IPR012003">
    <property type="entry name" value="ATP_PFK_prok-type"/>
</dbReference>
<dbReference type="PIRSF" id="PIRSF000532">
    <property type="entry name" value="ATP_PFK_prok"/>
    <property type="match status" value="1"/>
</dbReference>
<dbReference type="GO" id="GO:0042802">
    <property type="term" value="F:identical protein binding"/>
    <property type="evidence" value="ECO:0007669"/>
    <property type="project" value="TreeGrafter"/>
</dbReference>
<keyword evidence="12" id="KW-0324">Glycolysis</keyword>
<evidence type="ECO:0000256" key="11">
    <source>
        <dbReference type="ARBA" id="ARBA00022842"/>
    </source>
</evidence>
<keyword evidence="8" id="KW-0547">Nucleotide-binding</keyword>
<dbReference type="NCBIfam" id="NF002872">
    <property type="entry name" value="PRK03202.1"/>
    <property type="match status" value="1"/>
</dbReference>
<keyword evidence="9 15" id="KW-0418">Kinase</keyword>
<evidence type="ECO:0000256" key="9">
    <source>
        <dbReference type="ARBA" id="ARBA00022777"/>
    </source>
</evidence>
<evidence type="ECO:0000256" key="10">
    <source>
        <dbReference type="ARBA" id="ARBA00022840"/>
    </source>
</evidence>
<sequence>MSSYKNIAILCSGGDVSGMNAALKRFVEYSKKQGMTPFFVKNGYEGLIDNNIQVAKYSDVAGILSKGGTIIRTSRSKRFLEEKYREKALNNLRSLDISYVVVMGGDGSFKGMQKISEQCEDICFCGIPSTIDNDIFGTEYCLGVDTSLNIIKSSIDSIRDTASSFERAFVIETMGRNCGYLALVSALTSGAEMCLIPEIPYSLHKYEENFKKQMREGRKYFISVVSEALDCTNDLALWYKEDIGMDAHIMVLGHTQRGGNPTVHDRMMAFSFVSNAIDTLLSGEKSSVICYNNSEFKSKNVSEVSFKTFEIPEDLMLWGREYGEYV</sequence>
<evidence type="ECO:0000256" key="8">
    <source>
        <dbReference type="ARBA" id="ARBA00022741"/>
    </source>
</evidence>
<proteinExistence type="predicted"/>
<comment type="subcellular location">
    <subcellularLocation>
        <location evidence="2">Cytoplasm</location>
    </subcellularLocation>
</comment>
<dbReference type="GO" id="GO:0046872">
    <property type="term" value="F:metal ion binding"/>
    <property type="evidence" value="ECO:0007669"/>
    <property type="project" value="UniProtKB-KW"/>
</dbReference>
<dbReference type="GO" id="GO:0005524">
    <property type="term" value="F:ATP binding"/>
    <property type="evidence" value="ECO:0007669"/>
    <property type="project" value="UniProtKB-KW"/>
</dbReference>
<comment type="catalytic activity">
    <reaction evidence="13">
        <text>beta-D-fructose 6-phosphate + ATP = beta-D-fructose 1,6-bisphosphate + ADP + H(+)</text>
        <dbReference type="Rhea" id="RHEA:16109"/>
        <dbReference type="ChEBI" id="CHEBI:15378"/>
        <dbReference type="ChEBI" id="CHEBI:30616"/>
        <dbReference type="ChEBI" id="CHEBI:32966"/>
        <dbReference type="ChEBI" id="CHEBI:57634"/>
        <dbReference type="ChEBI" id="CHEBI:456216"/>
        <dbReference type="EC" id="2.7.1.11"/>
    </reaction>
</comment>
<dbReference type="SUPFAM" id="SSF53784">
    <property type="entry name" value="Phosphofructokinase"/>
    <property type="match status" value="1"/>
</dbReference>
<evidence type="ECO:0000259" key="14">
    <source>
        <dbReference type="Pfam" id="PF00365"/>
    </source>
</evidence>
<keyword evidence="5" id="KW-0963">Cytoplasm</keyword>
<keyword evidence="7" id="KW-0479">Metal-binding</keyword>
<name>A0A1W1EDG9_9ZZZZ</name>
<protein>
    <recommendedName>
        <fullName evidence="4">6-phosphofructokinase</fullName>
        <ecNumber evidence="4">2.7.1.11</ecNumber>
    </recommendedName>
</protein>
<gene>
    <name evidence="15" type="ORF">MNB_SV-5-1167</name>
</gene>
<dbReference type="PRINTS" id="PR00476">
    <property type="entry name" value="PHFRCTKINASE"/>
</dbReference>
<comment type="cofactor">
    <cofactor evidence="1">
        <name>Mg(2+)</name>
        <dbReference type="ChEBI" id="CHEBI:18420"/>
    </cofactor>
</comment>
<dbReference type="GO" id="GO:0016208">
    <property type="term" value="F:AMP binding"/>
    <property type="evidence" value="ECO:0007669"/>
    <property type="project" value="TreeGrafter"/>
</dbReference>
<dbReference type="Gene3D" id="3.40.50.460">
    <property type="entry name" value="Phosphofructokinase domain"/>
    <property type="match status" value="1"/>
</dbReference>
<evidence type="ECO:0000256" key="5">
    <source>
        <dbReference type="ARBA" id="ARBA00022490"/>
    </source>
</evidence>
<dbReference type="Gene3D" id="3.40.50.450">
    <property type="match status" value="1"/>
</dbReference>
<dbReference type="EMBL" id="FPKX01000034">
    <property type="protein sequence ID" value="SFZ98070.1"/>
    <property type="molecule type" value="Genomic_DNA"/>
</dbReference>
<dbReference type="GO" id="GO:0005945">
    <property type="term" value="C:6-phosphofructokinase complex"/>
    <property type="evidence" value="ECO:0007669"/>
    <property type="project" value="TreeGrafter"/>
</dbReference>
<dbReference type="InterPro" id="IPR022953">
    <property type="entry name" value="ATP_PFK"/>
</dbReference>
<dbReference type="UniPathway" id="UPA00109">
    <property type="reaction ID" value="UER00182"/>
</dbReference>
<feature type="domain" description="Phosphofructokinase" evidence="14">
    <location>
        <begin position="6"/>
        <end position="279"/>
    </location>
</feature>
<dbReference type="GO" id="GO:0003872">
    <property type="term" value="F:6-phosphofructokinase activity"/>
    <property type="evidence" value="ECO:0007669"/>
    <property type="project" value="UniProtKB-EC"/>
</dbReference>
<comment type="pathway">
    <text evidence="3">Carbohydrate degradation; glycolysis; D-glyceraldehyde 3-phosphate and glycerone phosphate from D-glucose: step 3/4.</text>
</comment>
<evidence type="ECO:0000256" key="7">
    <source>
        <dbReference type="ARBA" id="ARBA00022723"/>
    </source>
</evidence>
<dbReference type="GO" id="GO:0061621">
    <property type="term" value="P:canonical glycolysis"/>
    <property type="evidence" value="ECO:0007669"/>
    <property type="project" value="TreeGrafter"/>
</dbReference>
<dbReference type="EC" id="2.7.1.11" evidence="4"/>
<dbReference type="PANTHER" id="PTHR13697:SF4">
    <property type="entry name" value="ATP-DEPENDENT 6-PHOSPHOFRUCTOKINASE"/>
    <property type="match status" value="1"/>
</dbReference>
<keyword evidence="11" id="KW-0460">Magnesium</keyword>
<evidence type="ECO:0000313" key="15">
    <source>
        <dbReference type="EMBL" id="SFZ98070.1"/>
    </source>
</evidence>
<dbReference type="Pfam" id="PF00365">
    <property type="entry name" value="PFK"/>
    <property type="match status" value="1"/>
</dbReference>
<evidence type="ECO:0000256" key="13">
    <source>
        <dbReference type="ARBA" id="ARBA00048070"/>
    </source>
</evidence>
<accession>A0A1W1EDG9</accession>
<dbReference type="PANTHER" id="PTHR13697">
    <property type="entry name" value="PHOSPHOFRUCTOKINASE"/>
    <property type="match status" value="1"/>
</dbReference>
<dbReference type="InterPro" id="IPR000023">
    <property type="entry name" value="Phosphofructokinase_dom"/>
</dbReference>
<keyword evidence="6 15" id="KW-0808">Transferase</keyword>
<dbReference type="GO" id="GO:0030388">
    <property type="term" value="P:fructose 1,6-bisphosphate metabolic process"/>
    <property type="evidence" value="ECO:0007669"/>
    <property type="project" value="TreeGrafter"/>
</dbReference>
<dbReference type="GO" id="GO:0006002">
    <property type="term" value="P:fructose 6-phosphate metabolic process"/>
    <property type="evidence" value="ECO:0007669"/>
    <property type="project" value="InterPro"/>
</dbReference>
<dbReference type="InterPro" id="IPR035966">
    <property type="entry name" value="PKF_sf"/>
</dbReference>
<dbReference type="FunFam" id="3.40.50.460:FF:000002">
    <property type="entry name" value="ATP-dependent 6-phosphofructokinase"/>
    <property type="match status" value="1"/>
</dbReference>